<comment type="caution">
    <text evidence="3">The sequence shown here is derived from an EMBL/GenBank/DDBJ whole genome shotgun (WGS) entry which is preliminary data.</text>
</comment>
<feature type="transmembrane region" description="Helical" evidence="1">
    <location>
        <begin position="21"/>
        <end position="42"/>
    </location>
</feature>
<dbReference type="Pfam" id="PF26449">
    <property type="entry name" value="DUF8128"/>
    <property type="match status" value="1"/>
</dbReference>
<protein>
    <recommendedName>
        <fullName evidence="2">DUF8128 domain-containing protein</fullName>
    </recommendedName>
</protein>
<keyword evidence="1" id="KW-0472">Membrane</keyword>
<name>A0A0G1UA22_9BACT</name>
<dbReference type="EMBL" id="LCPF01000005">
    <property type="protein sequence ID" value="KKU90964.1"/>
    <property type="molecule type" value="Genomic_DNA"/>
</dbReference>
<organism evidence="3 4">
    <name type="scientific">Candidatus Jorgensenbacteria bacterium GW2011_GWA1_48_11</name>
    <dbReference type="NCBI Taxonomy" id="1618660"/>
    <lineage>
        <taxon>Bacteria</taxon>
        <taxon>Candidatus Joergenseniibacteriota</taxon>
    </lineage>
</organism>
<evidence type="ECO:0000313" key="3">
    <source>
        <dbReference type="EMBL" id="KKU90964.1"/>
    </source>
</evidence>
<dbReference type="AlphaFoldDB" id="A0A0G1UA22"/>
<proteinExistence type="predicted"/>
<dbReference type="InterPro" id="IPR058441">
    <property type="entry name" value="DUF8128"/>
</dbReference>
<keyword evidence="1" id="KW-1133">Transmembrane helix</keyword>
<keyword evidence="1" id="KW-0812">Transmembrane</keyword>
<accession>A0A0G1UA22</accession>
<feature type="domain" description="DUF8128" evidence="2">
    <location>
        <begin position="75"/>
        <end position="432"/>
    </location>
</feature>
<evidence type="ECO:0000256" key="1">
    <source>
        <dbReference type="SAM" id="Phobius"/>
    </source>
</evidence>
<feature type="transmembrane region" description="Helical" evidence="1">
    <location>
        <begin position="48"/>
        <end position="67"/>
    </location>
</feature>
<reference evidence="3 4" key="1">
    <citation type="journal article" date="2015" name="Nature">
        <title>rRNA introns, odd ribosomes, and small enigmatic genomes across a large radiation of phyla.</title>
        <authorList>
            <person name="Brown C.T."/>
            <person name="Hug L.A."/>
            <person name="Thomas B.C."/>
            <person name="Sharon I."/>
            <person name="Castelle C.J."/>
            <person name="Singh A."/>
            <person name="Wilkins M.J."/>
            <person name="Williams K.H."/>
            <person name="Banfield J.F."/>
        </authorList>
    </citation>
    <scope>NUCLEOTIDE SEQUENCE [LARGE SCALE GENOMIC DNA]</scope>
</reference>
<evidence type="ECO:0000313" key="4">
    <source>
        <dbReference type="Proteomes" id="UP000034956"/>
    </source>
</evidence>
<dbReference type="Proteomes" id="UP000034956">
    <property type="component" value="Unassembled WGS sequence"/>
</dbReference>
<evidence type="ECO:0000259" key="2">
    <source>
        <dbReference type="Pfam" id="PF26449"/>
    </source>
</evidence>
<gene>
    <name evidence="3" type="ORF">UY23_C0005G0060</name>
</gene>
<sequence length="463" mass="54416">MIRNLFKHLIDILEGLLRQEEIWLFVFLIIGLIVIPIPNLLAIILALWWLWLLLILWWALKSLWLFWRQSIFKSETKWVMLELRMPREISQTPQAMEQVFRSINSLRNAPGDIKEKYWEGEVTYWFALEIVSFGGQVHFYVRCRNRLKNLVEAAFFSYYKDVEVVEVDDYIDKFPTAVSEMYHNELDLWGSEMVLAKDEAFPIKTYSHFEEEEVNEKKKVLLDPMSAFLEILGKLNKEETVGIQILIAPGDPGWAKAWEPMVEKLQRPSLIKIKGGDPEMGAREVPIMRTPAQTDILEEVENNLSKPALDTLIRFIYLSPKATFFDSFARRGLAGAFNQYALLNMNSFRQNYHVSTRTRIWNWPHVYPRVRNEYRKQRLLRNYLIREVPPETWMGRFITSYLFNFNFASRRFKMNVEGLATLFHPPTASVLTAPHIKRVESRKAGPPAGLAIFGEETEIEKYR</sequence>